<keyword evidence="5" id="KW-0539">Nucleus</keyword>
<comment type="subcellular location">
    <subcellularLocation>
        <location evidence="1">Nucleus</location>
    </subcellularLocation>
</comment>
<evidence type="ECO:0000256" key="6">
    <source>
        <dbReference type="ARBA" id="ARBA00032319"/>
    </source>
</evidence>
<sequence>MDAAVAEGSHVIIRMPSDNAKIVCVKAQETIELGKFGSFKGSALIGAPYGHTYEIEKGGAIRPHRQLAFDDADITEANNREIVDDTRSQRLTFEEIEALKARSLAGDVTAQEIISTLTENNEAFAKKTEFSKSKYIRRKEKKFMKCFVPLETTVYNLCSHFFRANPAKIRGIRADTLSQMLSLANVYAAARVLAVDDAQGMVVGALLSRIADGGSVYAIHDGDVHNYDIIRYMNLAPEGRDRLRTLPWSKLDHEMEPFTEQLAENASEQDVLGRERRMRAHARLAETLDTLRGGEFDALVVSTNYNPTSVLKRLVPLLGGSRALVVYDQCKEPLVEAFTWLRASPDFLNVQLTESWLREYQVLPSRTHPLMNMSGGGGFVLSAIRLAPGQ</sequence>
<name>A0A9W8H2Z6_9FUNG</name>
<evidence type="ECO:0000256" key="5">
    <source>
        <dbReference type="ARBA" id="ARBA00023242"/>
    </source>
</evidence>
<evidence type="ECO:0000256" key="3">
    <source>
        <dbReference type="ARBA" id="ARBA00021704"/>
    </source>
</evidence>
<dbReference type="Gene3D" id="3.40.50.150">
    <property type="entry name" value="Vaccinia Virus protein VP39"/>
    <property type="match status" value="1"/>
</dbReference>
<dbReference type="AlphaFoldDB" id="A0A9W8H2Z6"/>
<comment type="caution">
    <text evidence="7">The sequence shown here is derived from an EMBL/GenBank/DDBJ whole genome shotgun (WGS) entry which is preliminary data.</text>
</comment>
<dbReference type="PANTHER" id="PTHR12945:SF0">
    <property type="entry name" value="TRNA (ADENINE(58)-N(1))-METHYLTRANSFERASE NON-CATALYTIC SUBUNIT TRM6"/>
    <property type="match status" value="1"/>
</dbReference>
<dbReference type="InterPro" id="IPR029063">
    <property type="entry name" value="SAM-dependent_MTases_sf"/>
</dbReference>
<dbReference type="EMBL" id="JANBUL010000335">
    <property type="protein sequence ID" value="KAJ2776763.1"/>
    <property type="molecule type" value="Genomic_DNA"/>
</dbReference>
<dbReference type="OrthoDB" id="10254665at2759"/>
<dbReference type="InterPro" id="IPR017423">
    <property type="entry name" value="TRM6"/>
</dbReference>
<evidence type="ECO:0000313" key="7">
    <source>
        <dbReference type="EMBL" id="KAJ2776763.1"/>
    </source>
</evidence>
<reference evidence="7" key="1">
    <citation type="submission" date="2022-07" db="EMBL/GenBank/DDBJ databases">
        <title>Phylogenomic reconstructions and comparative analyses of Kickxellomycotina fungi.</title>
        <authorList>
            <person name="Reynolds N.K."/>
            <person name="Stajich J.E."/>
            <person name="Barry K."/>
            <person name="Grigoriev I.V."/>
            <person name="Crous P."/>
            <person name="Smith M.E."/>
        </authorList>
    </citation>
    <scope>NUCLEOTIDE SEQUENCE</scope>
    <source>
        <strain evidence="7">NBRC 105414</strain>
    </source>
</reference>
<protein>
    <recommendedName>
        <fullName evidence="3">tRNA (adenine(58)-N(1))-methyltransferase non-catalytic subunit TRM6</fullName>
    </recommendedName>
    <alternativeName>
        <fullName evidence="6">tRNA(m1A58)-methyltransferase subunit TRM6</fullName>
    </alternativeName>
</protein>
<dbReference type="Gene3D" id="3.10.330.20">
    <property type="match status" value="1"/>
</dbReference>
<evidence type="ECO:0000256" key="1">
    <source>
        <dbReference type="ARBA" id="ARBA00004123"/>
    </source>
</evidence>
<dbReference type="PANTHER" id="PTHR12945">
    <property type="entry name" value="TRANSLATION INITIATION FACTOR EIF3-RELATED"/>
    <property type="match status" value="1"/>
</dbReference>
<evidence type="ECO:0000256" key="4">
    <source>
        <dbReference type="ARBA" id="ARBA00022694"/>
    </source>
</evidence>
<evidence type="ECO:0000313" key="8">
    <source>
        <dbReference type="Proteomes" id="UP001140217"/>
    </source>
</evidence>
<organism evidence="7 8">
    <name type="scientific">Coemansia javaensis</name>
    <dbReference type="NCBI Taxonomy" id="2761396"/>
    <lineage>
        <taxon>Eukaryota</taxon>
        <taxon>Fungi</taxon>
        <taxon>Fungi incertae sedis</taxon>
        <taxon>Zoopagomycota</taxon>
        <taxon>Kickxellomycotina</taxon>
        <taxon>Kickxellomycetes</taxon>
        <taxon>Kickxellales</taxon>
        <taxon>Kickxellaceae</taxon>
        <taxon>Coemansia</taxon>
    </lineage>
</organism>
<proteinExistence type="inferred from homology"/>
<dbReference type="Proteomes" id="UP001140217">
    <property type="component" value="Unassembled WGS sequence"/>
</dbReference>
<dbReference type="Pfam" id="PF04189">
    <property type="entry name" value="Gcd10p"/>
    <property type="match status" value="1"/>
</dbReference>
<dbReference type="SUPFAM" id="SSF53335">
    <property type="entry name" value="S-adenosyl-L-methionine-dependent methyltransferases"/>
    <property type="match status" value="1"/>
</dbReference>
<evidence type="ECO:0000256" key="2">
    <source>
        <dbReference type="ARBA" id="ARBA00008320"/>
    </source>
</evidence>
<keyword evidence="4" id="KW-0819">tRNA processing</keyword>
<gene>
    <name evidence="7" type="primary">TRM6</name>
    <name evidence="7" type="ORF">H4R18_005493</name>
</gene>
<dbReference type="GO" id="GO:0030488">
    <property type="term" value="P:tRNA methylation"/>
    <property type="evidence" value="ECO:0007669"/>
    <property type="project" value="InterPro"/>
</dbReference>
<dbReference type="GO" id="GO:0031515">
    <property type="term" value="C:tRNA (m1A) methyltransferase complex"/>
    <property type="evidence" value="ECO:0007669"/>
    <property type="project" value="InterPro"/>
</dbReference>
<comment type="similarity">
    <text evidence="2">Belongs to the TRM6/GCD10 family.</text>
</comment>
<accession>A0A9W8H2Z6</accession>
<dbReference type="GO" id="GO:0005634">
    <property type="term" value="C:nucleus"/>
    <property type="evidence" value="ECO:0007669"/>
    <property type="project" value="UniProtKB-SubCell"/>
</dbReference>
<keyword evidence="8" id="KW-1185">Reference proteome</keyword>